<dbReference type="PANTHER" id="PTHR34407">
    <property type="entry name" value="EXPRESSED PROTEIN"/>
    <property type="match status" value="1"/>
</dbReference>
<feature type="domain" description="SGNH hydrolase-type esterase" evidence="2">
    <location>
        <begin position="57"/>
        <end position="236"/>
    </location>
</feature>
<keyword evidence="4" id="KW-1185">Reference proteome</keyword>
<evidence type="ECO:0000313" key="3">
    <source>
        <dbReference type="EMBL" id="SMP46676.1"/>
    </source>
</evidence>
<dbReference type="CDD" id="cd00229">
    <property type="entry name" value="SGNH_hydrolase"/>
    <property type="match status" value="1"/>
</dbReference>
<organism evidence="3 4">
    <name type="scientific">Neorhodopirellula lusitana</name>
    <dbReference type="NCBI Taxonomy" id="445327"/>
    <lineage>
        <taxon>Bacteria</taxon>
        <taxon>Pseudomonadati</taxon>
        <taxon>Planctomycetota</taxon>
        <taxon>Planctomycetia</taxon>
        <taxon>Pirellulales</taxon>
        <taxon>Pirellulaceae</taxon>
        <taxon>Neorhodopirellula</taxon>
    </lineage>
</organism>
<dbReference type="Gene3D" id="2.60.120.260">
    <property type="entry name" value="Galactose-binding domain-like"/>
    <property type="match status" value="1"/>
</dbReference>
<keyword evidence="1" id="KW-0732">Signal</keyword>
<dbReference type="Proteomes" id="UP001158067">
    <property type="component" value="Unassembled WGS sequence"/>
</dbReference>
<evidence type="ECO:0000256" key="1">
    <source>
        <dbReference type="SAM" id="SignalP"/>
    </source>
</evidence>
<feature type="chain" id="PRO_5046839067" evidence="1">
    <location>
        <begin position="22"/>
        <end position="431"/>
    </location>
</feature>
<dbReference type="RefSeq" id="WP_283431492.1">
    <property type="nucleotide sequence ID" value="NZ_FXUG01000002.1"/>
</dbReference>
<accession>A0ABY1PXQ5</accession>
<dbReference type="InterPro" id="IPR013830">
    <property type="entry name" value="SGNH_hydro"/>
</dbReference>
<evidence type="ECO:0000259" key="2">
    <source>
        <dbReference type="Pfam" id="PF13472"/>
    </source>
</evidence>
<feature type="signal peptide" evidence="1">
    <location>
        <begin position="1"/>
        <end position="21"/>
    </location>
</feature>
<dbReference type="SUPFAM" id="SSF52266">
    <property type="entry name" value="SGNH hydrolase"/>
    <property type="match status" value="1"/>
</dbReference>
<reference evidence="3 4" key="1">
    <citation type="submission" date="2017-05" db="EMBL/GenBank/DDBJ databases">
        <authorList>
            <person name="Varghese N."/>
            <person name="Submissions S."/>
        </authorList>
    </citation>
    <scope>NUCLEOTIDE SEQUENCE [LARGE SCALE GENOMIC DNA]</scope>
    <source>
        <strain evidence="3 4">DSM 25457</strain>
    </source>
</reference>
<dbReference type="PANTHER" id="PTHR34407:SF1">
    <property type="entry name" value="SGNH HYDROLASE-TYPE ESTERASE DOMAIN-CONTAINING PROTEIN"/>
    <property type="match status" value="1"/>
</dbReference>
<sequence>MNHPICLTLLLSLVCCFPSFADDTQQRRAAIECTPRAGLPNFLAKVAKGESVNVAYLGGSITAASGWRVQSLKWFQDQNPQANFTEIHAAIGGTGSDLGVFRLHNDVLRHHPDLMFVEFAVNDGGTSREQIHKAMEGIVRQTWKDNPTTDICFVYTLSHPFLEEIKNGQMSNAASSMEEVADRYQIPSIHFGVEVAKLESQGDLIFKADKPANPEEQPIVFSTDGVHPLNETGHRLYTAAIARSWPAIETASGQPQAHPLGEPLRKDNWENAKQVAITADMLRGSWQKLQPNNPVASRFKKHFPDMYQAMEPGAKLAFTLNGTAASVFHLLGPDGSELSVQVDQRPPSTHKSIDGYCTYHRMSKLGLSTNLEPGIHEISVTVTPTQLDKREILFEGKRDYFDEHPDLYADQTWYVGSLLIIGDILPPDTTK</sequence>
<comment type="caution">
    <text evidence="3">The sequence shown here is derived from an EMBL/GenBank/DDBJ whole genome shotgun (WGS) entry which is preliminary data.</text>
</comment>
<gene>
    <name evidence="3" type="ORF">SAMN06265222_102156</name>
</gene>
<dbReference type="InterPro" id="IPR036514">
    <property type="entry name" value="SGNH_hydro_sf"/>
</dbReference>
<protein>
    <submittedName>
        <fullName evidence="3">Lysophospholipase L1</fullName>
    </submittedName>
</protein>
<dbReference type="EMBL" id="FXUG01000002">
    <property type="protein sequence ID" value="SMP46676.1"/>
    <property type="molecule type" value="Genomic_DNA"/>
</dbReference>
<proteinExistence type="predicted"/>
<dbReference type="Pfam" id="PF13472">
    <property type="entry name" value="Lipase_GDSL_2"/>
    <property type="match status" value="1"/>
</dbReference>
<evidence type="ECO:0000313" key="4">
    <source>
        <dbReference type="Proteomes" id="UP001158067"/>
    </source>
</evidence>
<name>A0ABY1PXQ5_9BACT</name>
<dbReference type="Gene3D" id="3.40.50.1110">
    <property type="entry name" value="SGNH hydrolase"/>
    <property type="match status" value="1"/>
</dbReference>